<organism evidence="2 3">
    <name type="scientific">Microthyrium microscopicum</name>
    <dbReference type="NCBI Taxonomy" id="703497"/>
    <lineage>
        <taxon>Eukaryota</taxon>
        <taxon>Fungi</taxon>
        <taxon>Dikarya</taxon>
        <taxon>Ascomycota</taxon>
        <taxon>Pezizomycotina</taxon>
        <taxon>Dothideomycetes</taxon>
        <taxon>Dothideomycetes incertae sedis</taxon>
        <taxon>Microthyriales</taxon>
        <taxon>Microthyriaceae</taxon>
        <taxon>Microthyrium</taxon>
    </lineage>
</organism>
<evidence type="ECO:0000313" key="2">
    <source>
        <dbReference type="EMBL" id="KAF2667769.1"/>
    </source>
</evidence>
<dbReference type="Proteomes" id="UP000799302">
    <property type="component" value="Unassembled WGS sequence"/>
</dbReference>
<dbReference type="AlphaFoldDB" id="A0A6A6U695"/>
<accession>A0A6A6U695</accession>
<name>A0A6A6U695_9PEZI</name>
<gene>
    <name evidence="2" type="ORF">BT63DRAFT_415295</name>
</gene>
<dbReference type="EMBL" id="MU004237">
    <property type="protein sequence ID" value="KAF2667769.1"/>
    <property type="molecule type" value="Genomic_DNA"/>
</dbReference>
<feature type="region of interest" description="Disordered" evidence="1">
    <location>
        <begin position="457"/>
        <end position="476"/>
    </location>
</feature>
<sequence>MLVHRYHYCILLLAGRIYSSFFYGEKPSVSSVSQTAHPLPTNQEIDNEEPEEEEYLISLAPSSLSPGSRYNLSTLLDILGVPPSAPGPSNLQQIPEKHYNETDRLAWLTRFGPLLVKGGLNVNTIINNTWINGTLVNPFHRGTPAEKGPITKMDAFNAVIGLVNLGVNIGFSIANVVEGKKAPPRVDEATALGITVGQTGDIYAQHNEENVTGQHGYGTNKSGGPWINLLDNTGRRLVEGKKPYRTGHISAGATRYHTIHHSPHFPGNQAEYIQFTKSDTNDDAICIQHISWGYSDVTITADSKDPSYTHKPVCVWLAEDQRQDGIPFQGMSMHIRDMRPTKERIDRFNIDPRLVCSPGRFQMWFEMDKLRNVPVFEPKLEYEDQSRGSVDKDEQRIIDGTGLLYSDQFKHTDWHLRDIPLAPASFNKTFARHLIEEGYTGEKLGFFNNVLDPSREHKPKRWLPQGPPLAKRADGTQPMNGTLIDTIYPNHTVHGCCHDPM</sequence>
<dbReference type="OrthoDB" id="5365129at2759"/>
<evidence type="ECO:0000313" key="3">
    <source>
        <dbReference type="Proteomes" id="UP000799302"/>
    </source>
</evidence>
<protein>
    <submittedName>
        <fullName evidence="2">Uncharacterized protein</fullName>
    </submittedName>
</protein>
<proteinExistence type="predicted"/>
<keyword evidence="3" id="KW-1185">Reference proteome</keyword>
<reference evidence="2" key="1">
    <citation type="journal article" date="2020" name="Stud. Mycol.">
        <title>101 Dothideomycetes genomes: a test case for predicting lifestyles and emergence of pathogens.</title>
        <authorList>
            <person name="Haridas S."/>
            <person name="Albert R."/>
            <person name="Binder M."/>
            <person name="Bloem J."/>
            <person name="Labutti K."/>
            <person name="Salamov A."/>
            <person name="Andreopoulos B."/>
            <person name="Baker S."/>
            <person name="Barry K."/>
            <person name="Bills G."/>
            <person name="Bluhm B."/>
            <person name="Cannon C."/>
            <person name="Castanera R."/>
            <person name="Culley D."/>
            <person name="Daum C."/>
            <person name="Ezra D."/>
            <person name="Gonzalez J."/>
            <person name="Henrissat B."/>
            <person name="Kuo A."/>
            <person name="Liang C."/>
            <person name="Lipzen A."/>
            <person name="Lutzoni F."/>
            <person name="Magnuson J."/>
            <person name="Mondo S."/>
            <person name="Nolan M."/>
            <person name="Ohm R."/>
            <person name="Pangilinan J."/>
            <person name="Park H.-J."/>
            <person name="Ramirez L."/>
            <person name="Alfaro M."/>
            <person name="Sun H."/>
            <person name="Tritt A."/>
            <person name="Yoshinaga Y."/>
            <person name="Zwiers L.-H."/>
            <person name="Turgeon B."/>
            <person name="Goodwin S."/>
            <person name="Spatafora J."/>
            <person name="Crous P."/>
            <person name="Grigoriev I."/>
        </authorList>
    </citation>
    <scope>NUCLEOTIDE SEQUENCE</scope>
    <source>
        <strain evidence="2">CBS 115976</strain>
    </source>
</reference>
<evidence type="ECO:0000256" key="1">
    <source>
        <dbReference type="SAM" id="MobiDB-lite"/>
    </source>
</evidence>